<dbReference type="AlphaFoldDB" id="A0A7R9ZP24"/>
<name>A0A7R9ZP24_9STRA</name>
<feature type="compositionally biased region" description="Low complexity" evidence="1">
    <location>
        <begin position="144"/>
        <end position="160"/>
    </location>
</feature>
<feature type="region of interest" description="Disordered" evidence="1">
    <location>
        <begin position="183"/>
        <end position="202"/>
    </location>
</feature>
<reference evidence="2" key="1">
    <citation type="submission" date="2021-01" db="EMBL/GenBank/DDBJ databases">
        <authorList>
            <person name="Corre E."/>
            <person name="Pelletier E."/>
            <person name="Niang G."/>
            <person name="Scheremetjew M."/>
            <person name="Finn R."/>
            <person name="Kale V."/>
            <person name="Holt S."/>
            <person name="Cochrane G."/>
            <person name="Meng A."/>
            <person name="Brown T."/>
            <person name="Cohen L."/>
        </authorList>
    </citation>
    <scope>NUCLEOTIDE SEQUENCE</scope>
    <source>
        <strain evidence="2">CCMP3328</strain>
    </source>
</reference>
<feature type="region of interest" description="Disordered" evidence="1">
    <location>
        <begin position="100"/>
        <end position="119"/>
    </location>
</feature>
<feature type="compositionally biased region" description="Basic residues" evidence="1">
    <location>
        <begin position="332"/>
        <end position="343"/>
    </location>
</feature>
<evidence type="ECO:0000313" key="2">
    <source>
        <dbReference type="EMBL" id="CAD8340029.1"/>
    </source>
</evidence>
<accession>A0A7R9ZP24</accession>
<feature type="region of interest" description="Disordered" evidence="1">
    <location>
        <begin position="319"/>
        <end position="352"/>
    </location>
</feature>
<protein>
    <submittedName>
        <fullName evidence="2">Uncharacterized protein</fullName>
    </submittedName>
</protein>
<proteinExistence type="predicted"/>
<dbReference type="EMBL" id="HBEF01019710">
    <property type="protein sequence ID" value="CAD8340029.1"/>
    <property type="molecule type" value="Transcribed_RNA"/>
</dbReference>
<gene>
    <name evidence="2" type="ORF">CAUS1442_LOCUS12162</name>
</gene>
<organism evidence="2">
    <name type="scientific">Craspedostauros australis</name>
    <dbReference type="NCBI Taxonomy" id="1486917"/>
    <lineage>
        <taxon>Eukaryota</taxon>
        <taxon>Sar</taxon>
        <taxon>Stramenopiles</taxon>
        <taxon>Ochrophyta</taxon>
        <taxon>Bacillariophyta</taxon>
        <taxon>Bacillariophyceae</taxon>
        <taxon>Bacillariophycidae</taxon>
        <taxon>Naviculales</taxon>
        <taxon>Naviculaceae</taxon>
        <taxon>Craspedostauros</taxon>
    </lineage>
</organism>
<sequence>MQYRTISYHATPYHILLLHVWQYITLDDIMDLVGTNDMQNEESTRKMWQESMKAVNCIQARITYDDFLLLMKGQERKAPRRKSFEQSTLAAALAMPLPNSEISSTGSLTPKPDPTLQDSTKGEVMQLHPLPNLQPQDETKAAVPSPIMSSPRRASSASPPGRKMIAEVLPVPEHEEAKGLDVTLTPTFPSRPAGADLGGRKRSLSLTDKDMDTRTISDDLMPKFGYDARRALAITEVAPGAPKSALAANKQLYRAHRQMRLAVLEASRRFEEKQVHRARDVLIAQKEAESAIQGAGLVMRHGTRAQVTSDAIRGYLQKTQQEQQQLVEKSSRRGGRGRSARKKTVSDMSEMMSGSLGQDELSLITAKIGSVTPKTDKSIFQQSTGNIGLPELTEGQVASAPPMPVLSSHVSIPEVKVVDRPDIRKATVPGNFQKTQDPFSSVGLYGAARLDTVAKITGELPSDSATPQE</sequence>
<feature type="region of interest" description="Disordered" evidence="1">
    <location>
        <begin position="130"/>
        <end position="161"/>
    </location>
</feature>
<evidence type="ECO:0000256" key="1">
    <source>
        <dbReference type="SAM" id="MobiDB-lite"/>
    </source>
</evidence>